<reference evidence="7 8" key="1">
    <citation type="submission" date="2016-12" db="EMBL/GenBank/DDBJ databases">
        <title>Candidatus Reconcilibacillus cellulovorans genome.</title>
        <authorList>
            <person name="Kolinko S."/>
            <person name="Wu Y.-W."/>
            <person name="Tachea F."/>
            <person name="Denzel E."/>
            <person name="Hiras J."/>
            <person name="Baecker N."/>
            <person name="Chan L.J."/>
            <person name="Eichorst S.A."/>
            <person name="Frey D."/>
            <person name="Adams P.D."/>
            <person name="Pray T."/>
            <person name="Tanjore D."/>
            <person name="Petzold C.J."/>
            <person name="Gladden J.M."/>
            <person name="Simmons B.A."/>
            <person name="Singer S.W."/>
        </authorList>
    </citation>
    <scope>NUCLEOTIDE SEQUENCE [LARGE SCALE GENOMIC DNA]</scope>
    <source>
        <strain evidence="7">JTherm</strain>
    </source>
</reference>
<evidence type="ECO:0000313" key="7">
    <source>
        <dbReference type="EMBL" id="PDO09338.1"/>
    </source>
</evidence>
<dbReference type="GO" id="GO:0051539">
    <property type="term" value="F:4 iron, 4 sulfur cluster binding"/>
    <property type="evidence" value="ECO:0007669"/>
    <property type="project" value="UniProtKB-KW"/>
</dbReference>
<evidence type="ECO:0008006" key="9">
    <source>
        <dbReference type="Google" id="ProtNLM"/>
    </source>
</evidence>
<dbReference type="GO" id="GO:0046872">
    <property type="term" value="F:metal ion binding"/>
    <property type="evidence" value="ECO:0007669"/>
    <property type="project" value="UniProtKB-KW"/>
</dbReference>
<dbReference type="InterPro" id="IPR039650">
    <property type="entry name" value="HdrA-like"/>
</dbReference>
<dbReference type="Pfam" id="PF12831">
    <property type="entry name" value="FAD_oxidored"/>
    <property type="match status" value="1"/>
</dbReference>
<evidence type="ECO:0000256" key="4">
    <source>
        <dbReference type="ARBA" id="ARBA00023004"/>
    </source>
</evidence>
<dbReference type="SUPFAM" id="SSF51905">
    <property type="entry name" value="FAD/NAD(P)-binding domain"/>
    <property type="match status" value="1"/>
</dbReference>
<evidence type="ECO:0000256" key="1">
    <source>
        <dbReference type="ARBA" id="ARBA00022485"/>
    </source>
</evidence>
<dbReference type="Proteomes" id="UP000243688">
    <property type="component" value="Unassembled WGS sequence"/>
</dbReference>
<gene>
    <name evidence="7" type="ORF">BLM47_13060</name>
</gene>
<dbReference type="GO" id="GO:0016491">
    <property type="term" value="F:oxidoreductase activity"/>
    <property type="evidence" value="ECO:0007669"/>
    <property type="project" value="UniProtKB-KW"/>
</dbReference>
<dbReference type="AlphaFoldDB" id="A0A2A6DW95"/>
<evidence type="ECO:0000256" key="3">
    <source>
        <dbReference type="ARBA" id="ARBA00023002"/>
    </source>
</evidence>
<protein>
    <recommendedName>
        <fullName evidence="9">FAD-dependent oxidoreductase</fullName>
    </recommendedName>
</protein>
<keyword evidence="3" id="KW-0560">Oxidoreductase</keyword>
<keyword evidence="4" id="KW-0408">Iron</keyword>
<dbReference type="InterPro" id="IPR036188">
    <property type="entry name" value="FAD/NAD-bd_sf"/>
</dbReference>
<keyword evidence="1" id="KW-0004">4Fe-4S</keyword>
<comment type="caution">
    <text evidence="7">The sequence shown here is derived from an EMBL/GenBank/DDBJ whole genome shotgun (WGS) entry which is preliminary data.</text>
</comment>
<evidence type="ECO:0000256" key="2">
    <source>
        <dbReference type="ARBA" id="ARBA00022723"/>
    </source>
</evidence>
<dbReference type="EMBL" id="MOXJ01000045">
    <property type="protein sequence ID" value="PDO09338.1"/>
    <property type="molecule type" value="Genomic_DNA"/>
</dbReference>
<evidence type="ECO:0000256" key="5">
    <source>
        <dbReference type="ARBA" id="ARBA00023014"/>
    </source>
</evidence>
<feature type="region of interest" description="Disordered" evidence="6">
    <location>
        <begin position="38"/>
        <end position="80"/>
    </location>
</feature>
<organism evidence="7 8">
    <name type="scientific">Candidatus Reconcilbacillus cellulovorans</name>
    <dbReference type="NCBI Taxonomy" id="1906605"/>
    <lineage>
        <taxon>Bacteria</taxon>
        <taxon>Bacillati</taxon>
        <taxon>Bacillota</taxon>
        <taxon>Bacilli</taxon>
        <taxon>Bacillales</taxon>
        <taxon>Paenibacillaceae</taxon>
        <taxon>Candidatus Reconcilbacillus</taxon>
    </lineage>
</organism>
<keyword evidence="2" id="KW-0479">Metal-binding</keyword>
<evidence type="ECO:0000313" key="8">
    <source>
        <dbReference type="Proteomes" id="UP000243688"/>
    </source>
</evidence>
<dbReference type="Gene3D" id="3.50.50.60">
    <property type="entry name" value="FAD/NAD(P)-binding domain"/>
    <property type="match status" value="1"/>
</dbReference>
<evidence type="ECO:0000256" key="6">
    <source>
        <dbReference type="SAM" id="MobiDB-lite"/>
    </source>
</evidence>
<dbReference type="PANTHER" id="PTHR43498">
    <property type="entry name" value="FERREDOXIN:COB-COM HETERODISULFIDE REDUCTASE SUBUNIT A"/>
    <property type="match status" value="1"/>
</dbReference>
<sequence>MPATPRIRSATVIGLLIATVAAMPIFFYQDQNKSKELPAKMQDTTGTAGSPAVGGLSGPSRSASDSDRRPESPEIPAEKDDIVVIGTELEGMYLARAAADEGLSVKILDPREAIGGQLLQGEMLFLDEPRDDQRHSLLQSRVKELFDAWKKGKIRKLSEFKDYFYHHLLRDLPVESGIRIKDIATKPGLHGEQAITSITYQTKTGQTKKIEADYFVDNTDFAALVGRLNATRLPGLEKLYGLARPEFMGSGMMMKFKNVHWRKFADSFNSLPRSRINQLYGGGYVDDSFALGLSGVAASYRPTTDRVHLRGLNALYQRDSEVIVNALIIFDVDPSDDASIAEAMAVGKKEIPLILDHLRRRLPGWENAELNGYPSYLYIREFYHYETDYVLQVSDVFGGRMFWNNVSIAGYPLDLQGVRAVKWGIEMGRPDKYGIPLSSFLLKHYENVIVAGKLVGASAVAYGSARIQANTSLAAESIGIILGQIHHRKKLKELTPEDMSALHQYLEKKYRIKLTGVESRNKIAGWTEDEIRRLNSGEIIYPAYVNKRMSATAAVNR</sequence>
<keyword evidence="5" id="KW-0411">Iron-sulfur</keyword>
<name>A0A2A6DW95_9BACL</name>
<accession>A0A2A6DW95</accession>
<dbReference type="PANTHER" id="PTHR43498:SF1">
    <property type="entry name" value="COB--COM HETERODISULFIDE REDUCTASE IRON-SULFUR SUBUNIT A"/>
    <property type="match status" value="1"/>
</dbReference>
<proteinExistence type="predicted"/>
<feature type="compositionally biased region" description="Basic and acidic residues" evidence="6">
    <location>
        <begin position="64"/>
        <end position="80"/>
    </location>
</feature>